<dbReference type="SMART" id="SM00013">
    <property type="entry name" value="LRRNT"/>
    <property type="match status" value="1"/>
</dbReference>
<dbReference type="OrthoDB" id="6425747at2759"/>
<evidence type="ECO:0000313" key="7">
    <source>
        <dbReference type="Proteomes" id="UP000886998"/>
    </source>
</evidence>
<dbReference type="InterPro" id="IPR032675">
    <property type="entry name" value="LRR_dom_sf"/>
</dbReference>
<evidence type="ECO:0000256" key="4">
    <source>
        <dbReference type="PROSITE-ProRule" id="PRU00124"/>
    </source>
</evidence>
<dbReference type="InterPro" id="IPR002172">
    <property type="entry name" value="LDrepeatLR_classA_rpt"/>
</dbReference>
<dbReference type="InterPro" id="IPR036055">
    <property type="entry name" value="LDL_receptor-like_sf"/>
</dbReference>
<gene>
    <name evidence="6" type="primary">Rxfp1_1</name>
    <name evidence="6" type="ORF">TNIN_196121</name>
</gene>
<feature type="domain" description="LRRNT" evidence="5">
    <location>
        <begin position="89"/>
        <end position="121"/>
    </location>
</feature>
<feature type="disulfide bond" evidence="4">
    <location>
        <begin position="41"/>
        <end position="56"/>
    </location>
</feature>
<comment type="caution">
    <text evidence="4">Lacks conserved residue(s) required for the propagation of feature annotation.</text>
</comment>
<accession>A0A8X7BRY6</accession>
<evidence type="ECO:0000256" key="3">
    <source>
        <dbReference type="ARBA" id="ARBA00023157"/>
    </source>
</evidence>
<dbReference type="AlphaFoldDB" id="A0A8X7BRY6"/>
<name>A0A8X7BRY6_9ARAC</name>
<dbReference type="InterPro" id="IPR000372">
    <property type="entry name" value="LRRNT"/>
</dbReference>
<keyword evidence="7" id="KW-1185">Reference proteome</keyword>
<keyword evidence="2" id="KW-0732">Signal</keyword>
<dbReference type="Gene3D" id="4.10.400.10">
    <property type="entry name" value="Low-density Lipoprotein Receptor"/>
    <property type="match status" value="1"/>
</dbReference>
<organism evidence="6 7">
    <name type="scientific">Trichonephila inaurata madagascariensis</name>
    <dbReference type="NCBI Taxonomy" id="2747483"/>
    <lineage>
        <taxon>Eukaryota</taxon>
        <taxon>Metazoa</taxon>
        <taxon>Ecdysozoa</taxon>
        <taxon>Arthropoda</taxon>
        <taxon>Chelicerata</taxon>
        <taxon>Arachnida</taxon>
        <taxon>Araneae</taxon>
        <taxon>Araneomorphae</taxon>
        <taxon>Entelegynae</taxon>
        <taxon>Araneoidea</taxon>
        <taxon>Nephilidae</taxon>
        <taxon>Trichonephila</taxon>
        <taxon>Trichonephila inaurata</taxon>
    </lineage>
</organism>
<evidence type="ECO:0000256" key="2">
    <source>
        <dbReference type="ARBA" id="ARBA00022729"/>
    </source>
</evidence>
<keyword evidence="3 4" id="KW-1015">Disulfide bond</keyword>
<evidence type="ECO:0000256" key="1">
    <source>
        <dbReference type="ARBA" id="ARBA00022614"/>
    </source>
</evidence>
<dbReference type="PROSITE" id="PS01209">
    <property type="entry name" value="LDLRA_1"/>
    <property type="match status" value="1"/>
</dbReference>
<dbReference type="PROSITE" id="PS50068">
    <property type="entry name" value="LDLRA_2"/>
    <property type="match status" value="1"/>
</dbReference>
<dbReference type="SMART" id="SM00192">
    <property type="entry name" value="LDLa"/>
    <property type="match status" value="1"/>
</dbReference>
<dbReference type="EMBL" id="BMAV01001895">
    <property type="protein sequence ID" value="GFY40427.1"/>
    <property type="molecule type" value="Genomic_DNA"/>
</dbReference>
<evidence type="ECO:0000259" key="5">
    <source>
        <dbReference type="SMART" id="SM00013"/>
    </source>
</evidence>
<reference evidence="6" key="1">
    <citation type="submission" date="2020-08" db="EMBL/GenBank/DDBJ databases">
        <title>Multicomponent nature underlies the extraordinary mechanical properties of spider dragline silk.</title>
        <authorList>
            <person name="Kono N."/>
            <person name="Nakamura H."/>
            <person name="Mori M."/>
            <person name="Yoshida Y."/>
            <person name="Ohtoshi R."/>
            <person name="Malay A.D."/>
            <person name="Moran D.A.P."/>
            <person name="Tomita M."/>
            <person name="Numata K."/>
            <person name="Arakawa K."/>
        </authorList>
    </citation>
    <scope>NUCLEOTIDE SEQUENCE</scope>
</reference>
<dbReference type="SUPFAM" id="SSF57424">
    <property type="entry name" value="LDL receptor-like module"/>
    <property type="match status" value="1"/>
</dbReference>
<keyword evidence="1" id="KW-0433">Leucine-rich repeat</keyword>
<dbReference type="InterPro" id="IPR023415">
    <property type="entry name" value="LDLR_class-A_CS"/>
</dbReference>
<proteinExistence type="predicted"/>
<dbReference type="SUPFAM" id="SSF52058">
    <property type="entry name" value="L domain-like"/>
    <property type="match status" value="1"/>
</dbReference>
<comment type="caution">
    <text evidence="6">The sequence shown here is derived from an EMBL/GenBank/DDBJ whole genome shotgun (WGS) entry which is preliminary data.</text>
</comment>
<protein>
    <submittedName>
        <fullName evidence="6">Relaxin receptor 1</fullName>
    </submittedName>
</protein>
<dbReference type="Gene3D" id="3.80.10.10">
    <property type="entry name" value="Ribonuclease Inhibitor"/>
    <property type="match status" value="1"/>
</dbReference>
<dbReference type="CDD" id="cd00112">
    <property type="entry name" value="LDLa"/>
    <property type="match status" value="1"/>
</dbReference>
<evidence type="ECO:0000313" key="6">
    <source>
        <dbReference type="EMBL" id="GFY40427.1"/>
    </source>
</evidence>
<dbReference type="Pfam" id="PF00057">
    <property type="entry name" value="Ldl_recept_a"/>
    <property type="match status" value="1"/>
</dbReference>
<dbReference type="Proteomes" id="UP000886998">
    <property type="component" value="Unassembled WGS sequence"/>
</dbReference>
<keyword evidence="6" id="KW-0675">Receptor</keyword>
<sequence length="146" mass="16870">MYGGIANSSEVHLISKRSFNCHPGYFACNSSKICLEQRYICDDYRDCEDGSDEWNCTDKNQDEYFNSLFQKRPDEDREKMQLKQCELTRAPPPCKCSWKRLFCENGGLTSLPWPLPTDVKELDLSGNDLKIIDHSNFSDLTGLERL</sequence>